<name>A0ABR2XGC1_9PEZI</name>
<proteinExistence type="predicted"/>
<sequence length="275" mass="30654">MGPYSGYDNGRTDLEPLRHEDPRTKEMETSVNSKNRESRLSAWRRQFPKSINSRQTQWPVLILAICQILSTGISLAIVGMLARAFIIYNATKQLIVIMSAGVVIHAWPSDQTVALVSTYLILGAAATASALGLVMGVLWCCMQSKNRWKGLTSRMITIALPIILIGLFVAGLVLLKLYDGDNGLLGWSCDHRHIEVNFDNNEIGLGQVCDSMTATWDMSITVIFLEIITLAVVIIRAARAKERPKRTYPSMARRTGYHELRLTADDDSRLLNEHP</sequence>
<dbReference type="Proteomes" id="UP001465668">
    <property type="component" value="Unassembled WGS sequence"/>
</dbReference>
<evidence type="ECO:0000256" key="2">
    <source>
        <dbReference type="SAM" id="Phobius"/>
    </source>
</evidence>
<organism evidence="3 4">
    <name type="scientific">Seiridium cardinale</name>
    <dbReference type="NCBI Taxonomy" id="138064"/>
    <lineage>
        <taxon>Eukaryota</taxon>
        <taxon>Fungi</taxon>
        <taxon>Dikarya</taxon>
        <taxon>Ascomycota</taxon>
        <taxon>Pezizomycotina</taxon>
        <taxon>Sordariomycetes</taxon>
        <taxon>Xylariomycetidae</taxon>
        <taxon>Amphisphaeriales</taxon>
        <taxon>Sporocadaceae</taxon>
        <taxon>Seiridium</taxon>
    </lineage>
</organism>
<feature type="compositionally biased region" description="Basic and acidic residues" evidence="1">
    <location>
        <begin position="10"/>
        <end position="35"/>
    </location>
</feature>
<feature type="transmembrane region" description="Helical" evidence="2">
    <location>
        <begin position="58"/>
        <end position="78"/>
    </location>
</feature>
<evidence type="ECO:0000256" key="1">
    <source>
        <dbReference type="SAM" id="MobiDB-lite"/>
    </source>
</evidence>
<keyword evidence="4" id="KW-1185">Reference proteome</keyword>
<dbReference type="PANTHER" id="PTHR42069">
    <property type="entry name" value="HYPHAL ANASTAMOSIS-8 PROTEIN"/>
    <property type="match status" value="1"/>
</dbReference>
<evidence type="ECO:0000313" key="4">
    <source>
        <dbReference type="Proteomes" id="UP001465668"/>
    </source>
</evidence>
<keyword evidence="2" id="KW-1133">Transmembrane helix</keyword>
<feature type="transmembrane region" description="Helical" evidence="2">
    <location>
        <begin position="85"/>
        <end position="107"/>
    </location>
</feature>
<protein>
    <submittedName>
        <fullName evidence="3">MARVEL domain-containing protein</fullName>
    </submittedName>
</protein>
<feature type="transmembrane region" description="Helical" evidence="2">
    <location>
        <begin position="119"/>
        <end position="142"/>
    </location>
</feature>
<feature type="transmembrane region" description="Helical" evidence="2">
    <location>
        <begin position="154"/>
        <end position="178"/>
    </location>
</feature>
<reference evidence="3 4" key="1">
    <citation type="submission" date="2024-02" db="EMBL/GenBank/DDBJ databases">
        <title>First draft genome assembly of two strains of Seiridium cardinale.</title>
        <authorList>
            <person name="Emiliani G."/>
            <person name="Scali E."/>
        </authorList>
    </citation>
    <scope>NUCLEOTIDE SEQUENCE [LARGE SCALE GENOMIC DNA]</scope>
    <source>
        <strain evidence="3 4">BM-138-000479</strain>
    </source>
</reference>
<dbReference type="PANTHER" id="PTHR42069:SF1">
    <property type="entry name" value="MARVEL DOMAIN-CONTAINING PROTEIN"/>
    <property type="match status" value="1"/>
</dbReference>
<dbReference type="EMBL" id="JARVKM010000057">
    <property type="protein sequence ID" value="KAK9772787.1"/>
    <property type="molecule type" value="Genomic_DNA"/>
</dbReference>
<feature type="transmembrane region" description="Helical" evidence="2">
    <location>
        <begin position="220"/>
        <end position="238"/>
    </location>
</feature>
<comment type="caution">
    <text evidence="3">The sequence shown here is derived from an EMBL/GenBank/DDBJ whole genome shotgun (WGS) entry which is preliminary data.</text>
</comment>
<feature type="region of interest" description="Disordered" evidence="1">
    <location>
        <begin position="1"/>
        <end position="35"/>
    </location>
</feature>
<accession>A0ABR2XGC1</accession>
<keyword evidence="2" id="KW-0472">Membrane</keyword>
<evidence type="ECO:0000313" key="3">
    <source>
        <dbReference type="EMBL" id="KAK9772787.1"/>
    </source>
</evidence>
<keyword evidence="2" id="KW-0812">Transmembrane</keyword>
<gene>
    <name evidence="3" type="ORF">SCAR479_10472</name>
</gene>